<evidence type="ECO:0000256" key="3">
    <source>
        <dbReference type="ARBA" id="ARBA00022840"/>
    </source>
</evidence>
<dbReference type="PANTHER" id="PTHR23074">
    <property type="entry name" value="AAA DOMAIN-CONTAINING"/>
    <property type="match status" value="1"/>
</dbReference>
<dbReference type="GO" id="GO:0005524">
    <property type="term" value="F:ATP binding"/>
    <property type="evidence" value="ECO:0007669"/>
    <property type="project" value="UniProtKB-KW"/>
</dbReference>
<dbReference type="InterPro" id="IPR027417">
    <property type="entry name" value="P-loop_NTPase"/>
</dbReference>
<dbReference type="PANTHER" id="PTHR23074:SF17">
    <property type="entry name" value="FIDGETIN-LIKE PROTEIN 1"/>
    <property type="match status" value="1"/>
</dbReference>
<feature type="domain" description="AAA ATPase AAA+ lid" evidence="5">
    <location>
        <begin position="3"/>
        <end position="33"/>
    </location>
</feature>
<evidence type="ECO:0000256" key="2">
    <source>
        <dbReference type="ARBA" id="ARBA00022741"/>
    </source>
</evidence>
<dbReference type="Gene3D" id="3.40.50.300">
    <property type="entry name" value="P-loop containing nucleotide triphosphate hydrolases"/>
    <property type="match status" value="1"/>
</dbReference>
<dbReference type="Gene3D" id="1.10.8.60">
    <property type="match status" value="1"/>
</dbReference>
<keyword evidence="3" id="KW-0067">ATP-binding</keyword>
<dbReference type="Pfam" id="PF17862">
    <property type="entry name" value="AAA_lid_3"/>
    <property type="match status" value="1"/>
</dbReference>
<dbReference type="InterPro" id="IPR041569">
    <property type="entry name" value="AAA_lid_3"/>
</dbReference>
<keyword evidence="2" id="KW-0547">Nucleotide-binding</keyword>
<evidence type="ECO:0000313" key="6">
    <source>
        <dbReference type="EMBL" id="CAF4327418.1"/>
    </source>
</evidence>
<name>A0A8S2U7H3_9BILA</name>
<protein>
    <recommendedName>
        <fullName evidence="9">AAA ATPase AAA+ lid domain-containing protein</fullName>
    </recommendedName>
</protein>
<comment type="similarity">
    <text evidence="1">Belongs to the AAA ATPase family.</text>
</comment>
<dbReference type="GO" id="GO:0016887">
    <property type="term" value="F:ATP hydrolysis activity"/>
    <property type="evidence" value="ECO:0007669"/>
    <property type="project" value="TreeGrafter"/>
</dbReference>
<evidence type="ECO:0000313" key="7">
    <source>
        <dbReference type="EMBL" id="CAF4328417.1"/>
    </source>
</evidence>
<evidence type="ECO:0008006" key="9">
    <source>
        <dbReference type="Google" id="ProtNLM"/>
    </source>
</evidence>
<dbReference type="EMBL" id="CAJOBJ010041428">
    <property type="protein sequence ID" value="CAF4328417.1"/>
    <property type="molecule type" value="Genomic_DNA"/>
</dbReference>
<proteinExistence type="inferred from homology"/>
<dbReference type="Pfam" id="PF09336">
    <property type="entry name" value="Vps4_C"/>
    <property type="match status" value="1"/>
</dbReference>
<feature type="non-terminal residue" evidence="6">
    <location>
        <position position="1"/>
    </location>
</feature>
<dbReference type="EMBL" id="CAJOBJ010041248">
    <property type="protein sequence ID" value="CAF4327418.1"/>
    <property type="molecule type" value="Genomic_DNA"/>
</dbReference>
<dbReference type="Proteomes" id="UP000681720">
    <property type="component" value="Unassembled WGS sequence"/>
</dbReference>
<evidence type="ECO:0000259" key="5">
    <source>
        <dbReference type="Pfam" id="PF17862"/>
    </source>
</evidence>
<dbReference type="AlphaFoldDB" id="A0A8S2U7H3"/>
<reference evidence="6" key="1">
    <citation type="submission" date="2021-02" db="EMBL/GenBank/DDBJ databases">
        <authorList>
            <person name="Nowell W R."/>
        </authorList>
    </citation>
    <scope>NUCLEOTIDE SEQUENCE</scope>
</reference>
<gene>
    <name evidence="6" type="ORF">GIL414_LOCUS26968</name>
    <name evidence="7" type="ORF">GIL414_LOCUS27013</name>
</gene>
<organism evidence="6 8">
    <name type="scientific">Rotaria magnacalcarata</name>
    <dbReference type="NCBI Taxonomy" id="392030"/>
    <lineage>
        <taxon>Eukaryota</taxon>
        <taxon>Metazoa</taxon>
        <taxon>Spiralia</taxon>
        <taxon>Gnathifera</taxon>
        <taxon>Rotifera</taxon>
        <taxon>Eurotatoria</taxon>
        <taxon>Bdelloidea</taxon>
        <taxon>Philodinida</taxon>
        <taxon>Philodinidae</taxon>
        <taxon>Rotaria</taxon>
    </lineage>
</organism>
<dbReference type="InterPro" id="IPR050304">
    <property type="entry name" value="MT-severing_AAA_ATPase"/>
</dbReference>
<accession>A0A8S2U7H3</accession>
<evidence type="ECO:0000256" key="1">
    <source>
        <dbReference type="ARBA" id="ARBA00006914"/>
    </source>
</evidence>
<comment type="caution">
    <text evidence="6">The sequence shown here is derived from an EMBL/GenBank/DDBJ whole genome shotgun (WGS) entry which is preliminary data.</text>
</comment>
<evidence type="ECO:0000313" key="8">
    <source>
        <dbReference type="Proteomes" id="UP000681720"/>
    </source>
</evidence>
<feature type="domain" description="Spastin/Vps4 C-terminal" evidence="4">
    <location>
        <begin position="44"/>
        <end position="70"/>
    </location>
</feature>
<dbReference type="InterPro" id="IPR015415">
    <property type="entry name" value="Spast_Vps4_C"/>
</dbReference>
<sequence length="72" mass="7913">MEHICTLADGFSGADMHSLCHDAALGPIRDIHDIELLSSEEVRGISVEDFLKSLKAIRPSVSESDLKQYEGK</sequence>
<evidence type="ECO:0000259" key="4">
    <source>
        <dbReference type="Pfam" id="PF09336"/>
    </source>
</evidence>